<keyword evidence="4" id="KW-1185">Reference proteome</keyword>
<keyword evidence="1" id="KW-0574">Periplasm</keyword>
<dbReference type="AlphaFoldDB" id="A0A1B1U9P9"/>
<reference evidence="3 4" key="1">
    <citation type="submission" date="2016-07" db="EMBL/GenBank/DDBJ databases">
        <title>Complete genome sequence of Bradyrhizobium icense LMTR 13T, a potential inoculant strain isolated from lima bean (Phaseolus lunatus) in Peru.</title>
        <authorList>
            <person name="Ormeno-Orrillo E."/>
            <person name="Duran D."/>
            <person name="Rogel M.A."/>
            <person name="Rey L."/>
            <person name="Imperial J."/>
            <person name="Ruiz-Argueso T."/>
            <person name="Martinez-Romero E."/>
        </authorList>
    </citation>
    <scope>NUCLEOTIDE SEQUENCE [LARGE SCALE GENOMIC DNA]</scope>
    <source>
        <strain evidence="3 4">LMTR 13</strain>
    </source>
</reference>
<gene>
    <name evidence="1" type="primary">cpoB</name>
    <name evidence="3" type="ORF">LMTR13_04125</name>
</gene>
<protein>
    <recommendedName>
        <fullName evidence="1">Cell division coordinator CpoB</fullName>
    </recommendedName>
</protein>
<dbReference type="SUPFAM" id="SSF48452">
    <property type="entry name" value="TPR-like"/>
    <property type="match status" value="1"/>
</dbReference>
<dbReference type="Gene3D" id="1.25.40.10">
    <property type="entry name" value="Tetratricopeptide repeat domain"/>
    <property type="match status" value="1"/>
</dbReference>
<dbReference type="InterPro" id="IPR014162">
    <property type="entry name" value="CpoB_C"/>
</dbReference>
<keyword evidence="1" id="KW-0131">Cell cycle</keyword>
<dbReference type="STRING" id="1274631.LMTR13_04125"/>
<dbReference type="RefSeq" id="WP_065726791.1">
    <property type="nucleotide sequence ID" value="NZ_CP016428.1"/>
</dbReference>
<dbReference type="NCBIfam" id="TIGR02795">
    <property type="entry name" value="tol_pal_ybgF"/>
    <property type="match status" value="1"/>
</dbReference>
<dbReference type="InterPro" id="IPR034706">
    <property type="entry name" value="CpoB"/>
</dbReference>
<dbReference type="Pfam" id="PF13174">
    <property type="entry name" value="TPR_6"/>
    <property type="match status" value="1"/>
</dbReference>
<comment type="function">
    <text evidence="1">Mediates coordination of peptidoglycan synthesis and outer membrane constriction during cell division.</text>
</comment>
<evidence type="ECO:0000313" key="4">
    <source>
        <dbReference type="Proteomes" id="UP000092839"/>
    </source>
</evidence>
<dbReference type="GO" id="GO:0030288">
    <property type="term" value="C:outer membrane-bounded periplasmic space"/>
    <property type="evidence" value="ECO:0007669"/>
    <property type="project" value="UniProtKB-UniRule"/>
</dbReference>
<comment type="subcellular location">
    <subcellularLocation>
        <location evidence="1">Periplasm</location>
    </subcellularLocation>
</comment>
<feature type="compositionally biased region" description="Pro residues" evidence="2">
    <location>
        <begin position="227"/>
        <end position="240"/>
    </location>
</feature>
<dbReference type="InterPro" id="IPR011990">
    <property type="entry name" value="TPR-like_helical_dom_sf"/>
</dbReference>
<evidence type="ECO:0000256" key="1">
    <source>
        <dbReference type="HAMAP-Rule" id="MF_02066"/>
    </source>
</evidence>
<feature type="signal peptide" evidence="1">
    <location>
        <begin position="1"/>
        <end position="27"/>
    </location>
</feature>
<keyword evidence="1" id="KW-0132">Cell division</keyword>
<feature type="coiled-coil region" evidence="1">
    <location>
        <begin position="42"/>
        <end position="90"/>
    </location>
</feature>
<proteinExistence type="inferred from homology"/>
<comment type="similarity">
    <text evidence="1">Belongs to the CpoB family.</text>
</comment>
<dbReference type="Pfam" id="PF13432">
    <property type="entry name" value="TPR_16"/>
    <property type="match status" value="1"/>
</dbReference>
<dbReference type="GO" id="GO:0043093">
    <property type="term" value="P:FtsZ-dependent cytokinesis"/>
    <property type="evidence" value="ECO:0007669"/>
    <property type="project" value="UniProtKB-UniRule"/>
</dbReference>
<dbReference type="InterPro" id="IPR019734">
    <property type="entry name" value="TPR_rpt"/>
</dbReference>
<accession>A0A1B1U9P9</accession>
<dbReference type="HAMAP" id="MF_02066">
    <property type="entry name" value="CpoB"/>
    <property type="match status" value="1"/>
</dbReference>
<dbReference type="KEGG" id="bic:LMTR13_04125"/>
<feature type="compositionally biased region" description="Low complexity" evidence="2">
    <location>
        <begin position="115"/>
        <end position="146"/>
    </location>
</feature>
<dbReference type="EMBL" id="CP016428">
    <property type="protein sequence ID" value="ANV99486.1"/>
    <property type="molecule type" value="Genomic_DNA"/>
</dbReference>
<keyword evidence="1" id="KW-0175">Coiled coil</keyword>
<dbReference type="Proteomes" id="UP000092839">
    <property type="component" value="Chromosome"/>
</dbReference>
<feature type="region of interest" description="Disordered" evidence="2">
    <location>
        <begin position="168"/>
        <end position="262"/>
    </location>
</feature>
<keyword evidence="1" id="KW-0732">Signal</keyword>
<sequence precursor="true">MSSRFLNAAGAAAIAAMLALSVQPSVAQITFPWERSPQGSPQVQAQSDDADLEMRIQRLENQLRQLTGQNEELQYRNRQLEERLRQLGAAPPAPGGLAQVAQPGVAAAPPPVQPGAPQRQQAYPQQAYPQQGARQPQGYPQAQPGYDRQPQIASPAPIVQEPAAPAVGNRRRGDAFDPSQNPNAPGAPRALGGGQLPIGNEASVGAPGGRGPGEPLNLGGPRDPGGALPPPAAAAPPQRGPGPGASAALTPLPPSATPKDEFDLGIGYMQRKDYALAEETMKNFAQKYPSDPLIGDAQYWLGESHFQRQQYRDAAEAFLGVTTKFDKSAKAPDALLRLGQSLAALKEKEAACAALGEVTRKYPRASAGVKAAVDREQKRVKC</sequence>
<feature type="region of interest" description="Disordered" evidence="2">
    <location>
        <begin position="105"/>
        <end position="152"/>
    </location>
</feature>
<name>A0A1B1U9P9_9BRAD</name>
<evidence type="ECO:0000256" key="2">
    <source>
        <dbReference type="SAM" id="MobiDB-lite"/>
    </source>
</evidence>
<feature type="chain" id="PRO_5009986699" description="Cell division coordinator CpoB" evidence="1">
    <location>
        <begin position="28"/>
        <end position="382"/>
    </location>
</feature>
<evidence type="ECO:0000313" key="3">
    <source>
        <dbReference type="EMBL" id="ANV99486.1"/>
    </source>
</evidence>
<organism evidence="3 4">
    <name type="scientific">Bradyrhizobium icense</name>
    <dbReference type="NCBI Taxonomy" id="1274631"/>
    <lineage>
        <taxon>Bacteria</taxon>
        <taxon>Pseudomonadati</taxon>
        <taxon>Pseudomonadota</taxon>
        <taxon>Alphaproteobacteria</taxon>
        <taxon>Hyphomicrobiales</taxon>
        <taxon>Nitrobacteraceae</taxon>
        <taxon>Bradyrhizobium</taxon>
    </lineage>
</organism>